<keyword evidence="12" id="KW-1185">Reference proteome</keyword>
<dbReference type="PIRSF" id="PIRSF005963">
    <property type="entry name" value="Lipoyl_synth"/>
    <property type="match status" value="1"/>
</dbReference>
<evidence type="ECO:0000256" key="1">
    <source>
        <dbReference type="ARBA" id="ARBA00022485"/>
    </source>
</evidence>
<dbReference type="NCBIfam" id="TIGR00510">
    <property type="entry name" value="lipA"/>
    <property type="match status" value="1"/>
</dbReference>
<evidence type="ECO:0000256" key="7">
    <source>
        <dbReference type="ARBA" id="ARBA00047326"/>
    </source>
</evidence>
<evidence type="ECO:0000256" key="5">
    <source>
        <dbReference type="ARBA" id="ARBA00023004"/>
    </source>
</evidence>
<evidence type="ECO:0000256" key="8">
    <source>
        <dbReference type="HAMAP-Rule" id="MF_00206"/>
    </source>
</evidence>
<feature type="binding site" evidence="8">
    <location>
        <position position="111"/>
    </location>
    <ligand>
        <name>[4Fe-4S] cluster</name>
        <dbReference type="ChEBI" id="CHEBI:49883"/>
        <label>2</label>
        <note>4Fe-4S-S-AdoMet</note>
    </ligand>
</feature>
<feature type="compositionally biased region" description="Polar residues" evidence="9">
    <location>
        <begin position="7"/>
        <end position="17"/>
    </location>
</feature>
<dbReference type="SFLD" id="SFLDG01058">
    <property type="entry name" value="lipoyl_synthase_like"/>
    <property type="match status" value="1"/>
</dbReference>
<dbReference type="NCBIfam" id="NF004019">
    <property type="entry name" value="PRK05481.1"/>
    <property type="match status" value="1"/>
</dbReference>
<dbReference type="SUPFAM" id="SSF102114">
    <property type="entry name" value="Radical SAM enzymes"/>
    <property type="match status" value="1"/>
</dbReference>
<feature type="binding site" evidence="8">
    <location>
        <position position="318"/>
    </location>
    <ligand>
        <name>[4Fe-4S] cluster</name>
        <dbReference type="ChEBI" id="CHEBI:49883"/>
        <label>1</label>
    </ligand>
</feature>
<dbReference type="InterPro" id="IPR058240">
    <property type="entry name" value="rSAM_sf"/>
</dbReference>
<organism evidence="11 12">
    <name type="scientific">Cupriavidus basilensis</name>
    <dbReference type="NCBI Taxonomy" id="68895"/>
    <lineage>
        <taxon>Bacteria</taxon>
        <taxon>Pseudomonadati</taxon>
        <taxon>Pseudomonadota</taxon>
        <taxon>Betaproteobacteria</taxon>
        <taxon>Burkholderiales</taxon>
        <taxon>Burkholderiaceae</taxon>
        <taxon>Cupriavidus</taxon>
    </lineage>
</organism>
<dbReference type="PANTHER" id="PTHR10949">
    <property type="entry name" value="LIPOYL SYNTHASE"/>
    <property type="match status" value="1"/>
</dbReference>
<keyword evidence="6 8" id="KW-0411">Iron-sulfur</keyword>
<dbReference type="PANTHER" id="PTHR10949:SF0">
    <property type="entry name" value="LIPOYL SYNTHASE, MITOCHONDRIAL"/>
    <property type="match status" value="1"/>
</dbReference>
<comment type="catalytic activity">
    <reaction evidence="7 8">
        <text>[[Fe-S] cluster scaffold protein carrying a second [4Fe-4S](2+) cluster] + N(6)-octanoyl-L-lysyl-[protein] + 2 oxidized [2Fe-2S]-[ferredoxin] + 2 S-adenosyl-L-methionine + 4 H(+) = [[Fe-S] cluster scaffold protein] + N(6)-[(R)-dihydrolipoyl]-L-lysyl-[protein] + 4 Fe(3+) + 2 hydrogen sulfide + 2 5'-deoxyadenosine + 2 L-methionine + 2 reduced [2Fe-2S]-[ferredoxin]</text>
        <dbReference type="Rhea" id="RHEA:16585"/>
        <dbReference type="Rhea" id="RHEA-COMP:9928"/>
        <dbReference type="Rhea" id="RHEA-COMP:10000"/>
        <dbReference type="Rhea" id="RHEA-COMP:10001"/>
        <dbReference type="Rhea" id="RHEA-COMP:10475"/>
        <dbReference type="Rhea" id="RHEA-COMP:14568"/>
        <dbReference type="Rhea" id="RHEA-COMP:14569"/>
        <dbReference type="ChEBI" id="CHEBI:15378"/>
        <dbReference type="ChEBI" id="CHEBI:17319"/>
        <dbReference type="ChEBI" id="CHEBI:29034"/>
        <dbReference type="ChEBI" id="CHEBI:29919"/>
        <dbReference type="ChEBI" id="CHEBI:33722"/>
        <dbReference type="ChEBI" id="CHEBI:33737"/>
        <dbReference type="ChEBI" id="CHEBI:33738"/>
        <dbReference type="ChEBI" id="CHEBI:57844"/>
        <dbReference type="ChEBI" id="CHEBI:59789"/>
        <dbReference type="ChEBI" id="CHEBI:78809"/>
        <dbReference type="ChEBI" id="CHEBI:83100"/>
        <dbReference type="EC" id="2.8.1.8"/>
    </reaction>
</comment>
<dbReference type="EC" id="2.8.1.8" evidence="8"/>
<dbReference type="SMART" id="SM00729">
    <property type="entry name" value="Elp3"/>
    <property type="match status" value="1"/>
</dbReference>
<dbReference type="GO" id="GO:0016992">
    <property type="term" value="F:lipoate synthase activity"/>
    <property type="evidence" value="ECO:0007669"/>
    <property type="project" value="UniProtKB-EC"/>
</dbReference>
<comment type="pathway">
    <text evidence="8">Protein modification; protein lipoylation via endogenous pathway; protein N(6)-(lipoyl)lysine from octanoyl-[acyl-carrier-protein]: step 2/2.</text>
</comment>
<gene>
    <name evidence="8 11" type="primary">lipA</name>
    <name evidence="11" type="ORF">P3W85_36705</name>
</gene>
<keyword evidence="2 8" id="KW-0808">Transferase</keyword>
<keyword evidence="5 8" id="KW-0408">Iron</keyword>
<dbReference type="HAMAP" id="MF_00206">
    <property type="entry name" value="Lipoyl_synth"/>
    <property type="match status" value="1"/>
</dbReference>
<dbReference type="Gene3D" id="3.20.20.70">
    <property type="entry name" value="Aldolase class I"/>
    <property type="match status" value="1"/>
</dbReference>
<comment type="caution">
    <text evidence="11">The sequence shown here is derived from an EMBL/GenBank/DDBJ whole genome shotgun (WGS) entry which is preliminary data.</text>
</comment>
<dbReference type="SFLD" id="SFLDS00029">
    <property type="entry name" value="Radical_SAM"/>
    <property type="match status" value="1"/>
</dbReference>
<dbReference type="Pfam" id="PF04055">
    <property type="entry name" value="Radical_SAM"/>
    <property type="match status" value="1"/>
</dbReference>
<dbReference type="RefSeq" id="WP_017226381.1">
    <property type="nucleotide sequence ID" value="NZ_JARJLM010000592.1"/>
</dbReference>
<proteinExistence type="inferred from homology"/>
<dbReference type="SFLD" id="SFLDF00271">
    <property type="entry name" value="lipoyl_synthase"/>
    <property type="match status" value="1"/>
</dbReference>
<dbReference type="InterPro" id="IPR031691">
    <property type="entry name" value="LIAS_N"/>
</dbReference>
<dbReference type="PROSITE" id="PS51918">
    <property type="entry name" value="RADICAL_SAM"/>
    <property type="match status" value="1"/>
</dbReference>
<feature type="compositionally biased region" description="Basic and acidic residues" evidence="9">
    <location>
        <begin position="21"/>
        <end position="33"/>
    </location>
</feature>
<dbReference type="CDD" id="cd01335">
    <property type="entry name" value="Radical_SAM"/>
    <property type="match status" value="1"/>
</dbReference>
<dbReference type="EMBL" id="JARJLM010000592">
    <property type="protein sequence ID" value="MDF3838434.1"/>
    <property type="molecule type" value="Genomic_DNA"/>
</dbReference>
<dbReference type="InterPro" id="IPR003698">
    <property type="entry name" value="Lipoyl_synth"/>
</dbReference>
<evidence type="ECO:0000313" key="11">
    <source>
        <dbReference type="EMBL" id="MDF3838434.1"/>
    </source>
</evidence>
<feature type="domain" description="Radical SAM core" evidence="10">
    <location>
        <begin position="89"/>
        <end position="307"/>
    </location>
</feature>
<evidence type="ECO:0000313" key="12">
    <source>
        <dbReference type="Proteomes" id="UP001216674"/>
    </source>
</evidence>
<evidence type="ECO:0000256" key="9">
    <source>
        <dbReference type="SAM" id="MobiDB-lite"/>
    </source>
</evidence>
<comment type="subcellular location">
    <subcellularLocation>
        <location evidence="8">Cytoplasm</location>
    </subcellularLocation>
</comment>
<evidence type="ECO:0000256" key="3">
    <source>
        <dbReference type="ARBA" id="ARBA00022691"/>
    </source>
</evidence>
<comment type="cofactor">
    <cofactor evidence="8">
        <name>[4Fe-4S] cluster</name>
        <dbReference type="ChEBI" id="CHEBI:49883"/>
    </cofactor>
    <text evidence="8">Binds 2 [4Fe-4S] clusters per subunit. One cluster is coordinated with 3 cysteines and an exchangeable S-adenosyl-L-methionine.</text>
</comment>
<dbReference type="InterPro" id="IPR007197">
    <property type="entry name" value="rSAM"/>
</dbReference>
<evidence type="ECO:0000256" key="4">
    <source>
        <dbReference type="ARBA" id="ARBA00022723"/>
    </source>
</evidence>
<dbReference type="Proteomes" id="UP001216674">
    <property type="component" value="Unassembled WGS sequence"/>
</dbReference>
<evidence type="ECO:0000259" key="10">
    <source>
        <dbReference type="PROSITE" id="PS51918"/>
    </source>
</evidence>
<feature type="binding site" evidence="8">
    <location>
        <position position="108"/>
    </location>
    <ligand>
        <name>[4Fe-4S] cluster</name>
        <dbReference type="ChEBI" id="CHEBI:49883"/>
        <label>2</label>
        <note>4Fe-4S-S-AdoMet</note>
    </ligand>
</feature>
<dbReference type="Pfam" id="PF16881">
    <property type="entry name" value="LIAS_N"/>
    <property type="match status" value="1"/>
</dbReference>
<feature type="binding site" evidence="8">
    <location>
        <position position="83"/>
    </location>
    <ligand>
        <name>[4Fe-4S] cluster</name>
        <dbReference type="ChEBI" id="CHEBI:49883"/>
        <label>1</label>
    </ligand>
</feature>
<protein>
    <recommendedName>
        <fullName evidence="8">Lipoyl synthase</fullName>
        <ecNumber evidence="8">2.8.1.8</ecNumber>
    </recommendedName>
    <alternativeName>
        <fullName evidence="8">Lip-syn</fullName>
        <shortName evidence="8">LS</shortName>
    </alternativeName>
    <alternativeName>
        <fullName evidence="8">Lipoate synthase</fullName>
    </alternativeName>
    <alternativeName>
        <fullName evidence="8">Lipoic acid synthase</fullName>
    </alternativeName>
    <alternativeName>
        <fullName evidence="8">Sulfur insertion protein LipA</fullName>
    </alternativeName>
</protein>
<evidence type="ECO:0000256" key="6">
    <source>
        <dbReference type="ARBA" id="ARBA00023014"/>
    </source>
</evidence>
<sequence>MSDALIATSSEAPQPQAEQYDPTRKQKSADKTARIPIKIVPAEKLKKPEWIRVKAATGSSRFYEIKDILRANNLVTVCEEASCPNIGECFGKGTATFMIMGDKCTRRCPFCDVGHGRPDPLDANEPGNLARTIAQLKLNYVVITSVDRDDLRDGGAQHFVDCITLTRELSPATRIEVLVPDFRGRLDKALDILQSGPPDVMNHNMETVPRLYKQARPGADYAHSLKLLQEFKRRNPTVATKSGLMVGLGETDEEILEVMRDMRAHDIDMLTIGQYLAPSGHHLPVMRYVHPDTFKMFEAEAYKMGFTHAAVGAMVRSSYHADEQAHKAGFA</sequence>
<dbReference type="NCBIfam" id="NF009544">
    <property type="entry name" value="PRK12928.1"/>
    <property type="match status" value="1"/>
</dbReference>
<comment type="similarity">
    <text evidence="8">Belongs to the radical SAM superfamily. Lipoyl synthase family.</text>
</comment>
<feature type="binding site" evidence="8">
    <location>
        <position position="89"/>
    </location>
    <ligand>
        <name>[4Fe-4S] cluster</name>
        <dbReference type="ChEBI" id="CHEBI:49883"/>
        <label>1</label>
    </ligand>
</feature>
<keyword evidence="8" id="KW-0963">Cytoplasm</keyword>
<feature type="region of interest" description="Disordered" evidence="9">
    <location>
        <begin position="1"/>
        <end position="33"/>
    </location>
</feature>
<feature type="binding site" evidence="8">
    <location>
        <position position="78"/>
    </location>
    <ligand>
        <name>[4Fe-4S] cluster</name>
        <dbReference type="ChEBI" id="CHEBI:49883"/>
        <label>1</label>
    </ligand>
</feature>
<comment type="function">
    <text evidence="8">Catalyzes the radical-mediated insertion of two sulfur atoms into the C-6 and C-8 positions of the octanoyl moiety bound to the lipoyl domains of lipoate-dependent enzymes, thereby converting the octanoylated domains into lipoylated derivatives.</text>
</comment>
<name>A0ABT6B131_9BURK</name>
<feature type="binding site" evidence="8">
    <location>
        <position position="104"/>
    </location>
    <ligand>
        <name>[4Fe-4S] cluster</name>
        <dbReference type="ChEBI" id="CHEBI:49883"/>
        <label>2</label>
        <note>4Fe-4S-S-AdoMet</note>
    </ligand>
</feature>
<reference evidence="11 12" key="1">
    <citation type="submission" date="2023-03" db="EMBL/GenBank/DDBJ databases">
        <title>Draft assemblies of triclosan tolerant bacteria isolated from returned activated sludge.</title>
        <authorList>
            <person name="Van Hamelsveld S."/>
        </authorList>
    </citation>
    <scope>NUCLEOTIDE SEQUENCE [LARGE SCALE GENOMIC DNA]</scope>
    <source>
        <strain evidence="11 12">GW210010_S58</strain>
    </source>
</reference>
<accession>A0ABT6B131</accession>
<keyword evidence="4 8" id="KW-0479">Metal-binding</keyword>
<dbReference type="InterPro" id="IPR013785">
    <property type="entry name" value="Aldolase_TIM"/>
</dbReference>
<keyword evidence="3 8" id="KW-0949">S-adenosyl-L-methionine</keyword>
<evidence type="ECO:0000256" key="2">
    <source>
        <dbReference type="ARBA" id="ARBA00022679"/>
    </source>
</evidence>
<dbReference type="InterPro" id="IPR006638">
    <property type="entry name" value="Elp3/MiaA/NifB-like_rSAM"/>
</dbReference>
<keyword evidence="1 8" id="KW-0004">4Fe-4S</keyword>